<keyword evidence="18" id="KW-1185">Reference proteome</keyword>
<dbReference type="FunFam" id="1.20.1560.10:FF:000020">
    <property type="entry name" value="ABC metal ion transporter"/>
    <property type="match status" value="1"/>
</dbReference>
<keyword evidence="7" id="KW-0677">Repeat</keyword>
<dbReference type="Proteomes" id="UP000094112">
    <property type="component" value="Unassembled WGS sequence"/>
</dbReference>
<dbReference type="Pfam" id="PF00664">
    <property type="entry name" value="ABC_membrane"/>
    <property type="match status" value="2"/>
</dbReference>
<dbReference type="FunFam" id="1.20.1560.10:FF:000001">
    <property type="entry name" value="ATP-binding cassette subfamily C member 1"/>
    <property type="match status" value="1"/>
</dbReference>
<dbReference type="InterPro" id="IPR017871">
    <property type="entry name" value="ABC_transporter-like_CS"/>
</dbReference>
<accession>A0A1E3P5Q2</accession>
<feature type="transmembrane region" description="Helical" evidence="14">
    <location>
        <begin position="947"/>
        <end position="969"/>
    </location>
</feature>
<dbReference type="STRING" id="683960.A0A1E3P5Q2"/>
<evidence type="ECO:0000256" key="2">
    <source>
        <dbReference type="ARBA" id="ARBA00009726"/>
    </source>
</evidence>
<dbReference type="InterPro" id="IPR003439">
    <property type="entry name" value="ABC_transporter-like_ATP-bd"/>
</dbReference>
<dbReference type="CDD" id="cd18603">
    <property type="entry name" value="ABC_6TM_MRP1_2_3_6_D2_like"/>
    <property type="match status" value="1"/>
</dbReference>
<dbReference type="EMBL" id="KV454209">
    <property type="protein sequence ID" value="ODQ60610.1"/>
    <property type="molecule type" value="Genomic_DNA"/>
</dbReference>
<dbReference type="PROSITE" id="PS00211">
    <property type="entry name" value="ABC_TRANSPORTER_1"/>
    <property type="match status" value="2"/>
</dbReference>
<feature type="transmembrane region" description="Helical" evidence="14">
    <location>
        <begin position="1179"/>
        <end position="1196"/>
    </location>
</feature>
<feature type="domain" description="ABC transmembrane type-1" evidence="16">
    <location>
        <begin position="313"/>
        <end position="599"/>
    </location>
</feature>
<dbReference type="GO" id="GO:0045454">
    <property type="term" value="P:cell redox homeostasis"/>
    <property type="evidence" value="ECO:0007669"/>
    <property type="project" value="EnsemblFungi"/>
</dbReference>
<reference evidence="17 18" key="1">
    <citation type="journal article" date="2016" name="Proc. Natl. Acad. Sci. U.S.A.">
        <title>Comparative genomics of biotechnologically important yeasts.</title>
        <authorList>
            <person name="Riley R."/>
            <person name="Haridas S."/>
            <person name="Wolfe K.H."/>
            <person name="Lopes M.R."/>
            <person name="Hittinger C.T."/>
            <person name="Goeker M."/>
            <person name="Salamov A.A."/>
            <person name="Wisecaver J.H."/>
            <person name="Long T.M."/>
            <person name="Calvey C.H."/>
            <person name="Aerts A.L."/>
            <person name="Barry K.W."/>
            <person name="Choi C."/>
            <person name="Clum A."/>
            <person name="Coughlan A.Y."/>
            <person name="Deshpande S."/>
            <person name="Douglass A.P."/>
            <person name="Hanson S.J."/>
            <person name="Klenk H.-P."/>
            <person name="LaButti K.M."/>
            <person name="Lapidus A."/>
            <person name="Lindquist E.A."/>
            <person name="Lipzen A.M."/>
            <person name="Meier-Kolthoff J.P."/>
            <person name="Ohm R.A."/>
            <person name="Otillar R.P."/>
            <person name="Pangilinan J.L."/>
            <person name="Peng Y."/>
            <person name="Rokas A."/>
            <person name="Rosa C.A."/>
            <person name="Scheuner C."/>
            <person name="Sibirny A.A."/>
            <person name="Slot J.C."/>
            <person name="Stielow J.B."/>
            <person name="Sun H."/>
            <person name="Kurtzman C.P."/>
            <person name="Blackwell M."/>
            <person name="Grigoriev I.V."/>
            <person name="Jeffries T.W."/>
        </authorList>
    </citation>
    <scope>NUCLEOTIDE SEQUENCE [LARGE SCALE GENOMIC DNA]</scope>
    <source>
        <strain evidence="18">ATCC 58044 / CBS 1984 / NCYC 433 / NRRL Y-366-8</strain>
    </source>
</reference>
<dbReference type="SMART" id="SM00382">
    <property type="entry name" value="AAA"/>
    <property type="match status" value="2"/>
</dbReference>
<evidence type="ECO:0000256" key="4">
    <source>
        <dbReference type="ARBA" id="ARBA00022553"/>
    </source>
</evidence>
<dbReference type="GO" id="GO:0016887">
    <property type="term" value="F:ATP hydrolysis activity"/>
    <property type="evidence" value="ECO:0007669"/>
    <property type="project" value="InterPro"/>
</dbReference>
<evidence type="ECO:0000256" key="6">
    <source>
        <dbReference type="ARBA" id="ARBA00022692"/>
    </source>
</evidence>
<keyword evidence="5" id="KW-0926">Vacuole</keyword>
<feature type="transmembrane region" description="Helical" evidence="14">
    <location>
        <begin position="173"/>
        <end position="193"/>
    </location>
</feature>
<dbReference type="FunFam" id="3.40.50.300:FF:000450">
    <property type="entry name" value="ABC transporter C family member 2"/>
    <property type="match status" value="1"/>
</dbReference>
<feature type="transmembrane region" description="Helical" evidence="14">
    <location>
        <begin position="355"/>
        <end position="377"/>
    </location>
</feature>
<dbReference type="InterPro" id="IPR056227">
    <property type="entry name" value="TMD0_ABC"/>
</dbReference>
<sequence length="1513" mass="170621">MSFQFFNQDKLEHLTGATDIYNQEHEGISRIVEESTSKTPLNKTIQAFNYYCNSREGWGPISKYADFTLCFINGVFFTFANLILILFGAAEIYKIQSTKSSVPKFRKGWVFHSRMILVLFQIGLSIATAIFVGAHDYKDVAFIQPVLQAVALIVGLHLHYLDYIYNQITSSNLLMYWLFSTIFSLLKVSHLTIRKDFDHYFIVSLFTAINSVLILLLTWLPSKPTLGYNALADDVSPFDVANIFSILTFSWMTPLMKKGHEQYLTEEDLPRLPHSFESSYIQSYFEKKWDKQLNKTSPSLALALLQAFGPSMLLGGFFKAVQDVLQFSQPQMLKFLIQFVTEYNDGAEQPLVKGFMIVVGMFSISVIQTAFLHQYFLKCFNVGMNLKSSLTATIYKKSLLLSNEERGNKATGDIVNLMSVDTQRLQDLTQFGSILWSGPFQIILCLVSLYQLLGNSMWVGVFIMIIMIPLNSIIMRYLKKLQKIQMKNKDERSRVISEILNNIKSLKLYGWEIPYKEKLNDVRNNKELKNLKKMGVVTAFANFQFNIAPFLVSCSTFAVFVLTQDKPLSTDIVFPALTLFNLLSFPLAVVPMAITAFVEASVAIGRLYNFLTSEELQPDAVNHLPKANKVGEVTVKVNDGTFVWQRKPEYKVALSNVNFTAKKGEIACIVGKVGSGKSALIQSILGDLYRVEGSVDIHGNVAYVAQVPWIMNGTVKDNILFGHKYDPVFYEKCVKACALTVDFAILTDGDSTLVGEKGISLSGGQKARLSLARAVYARADVYLLDDVLAAVDEHVGKHLVDHVLGPNGLLNTKTKILATNKISVLTIADSITLLSNGKITEQGTYDEVTKNSSTALYALIKEFGNMKETAPEFKEENVNVDDLISSEEASDVEITSDANSLRRASFQSLRPMRFDDDAKDTRREHREQGKVKWDIYLEYAKACNPRYVVLFIVFIVISMLLSVFGNIWLKHWSEVNSRLGYNPNVGKYLGIYFAFGVSSALATLFQTVILWVFCSIEGSKVLHSAMTNSVLRAPMQFFETTPIGRIMNRFSNDIYKIDEVLARTFSQFFANSIKVSFTIFVICYSTWQFIFIIIPVLFLYSYYQQYYLRTSRELRRLDSVTRSPIYAHFQETLGGVATIRGFAQEARFLFINQSRIDNNMSAYFPSINANRWLAVRLEFLGSIIIIGAAGLCILTLKFGAITAGMVGLSVSYSLQITQSLNWIVRMTVEVETNIVSVERVKEYSELEPEAPEFLEPKPPAHWPSKGEIIFKDYSARYRKDLGLILKKINLKINPKEKIGIVGRTGAGKSTIVTSIFRLIEAAEGEIIIDGIPIQKIGLQDLRHKLSIIPQDSQVFEGTIRGNIDPTNIYTDEEIWNALELSHLKQHVIKMNEDEDKDLGLDVRINEGGSNLSVGQRQLMCLARALLIPSSILILDEATAAVDVETDKVLQETIRKEFKNRTILTVAHRLNTIMDSDRIIVLDKGEVKEFDSPENLLKNKEGLFYSLVNAHEAS</sequence>
<dbReference type="GO" id="GO:0015431">
    <property type="term" value="F:ABC-type glutathione S-conjugate transporter activity"/>
    <property type="evidence" value="ECO:0007669"/>
    <property type="project" value="EnsemblFungi"/>
</dbReference>
<dbReference type="GeneID" id="30198728"/>
<feature type="transmembrane region" description="Helical" evidence="14">
    <location>
        <begin position="300"/>
        <end position="318"/>
    </location>
</feature>
<evidence type="ECO:0000313" key="18">
    <source>
        <dbReference type="Proteomes" id="UP000094112"/>
    </source>
</evidence>
<evidence type="ECO:0000256" key="11">
    <source>
        <dbReference type="ARBA" id="ARBA00022989"/>
    </source>
</evidence>
<dbReference type="CDD" id="cd18595">
    <property type="entry name" value="ABC_6TM_MRP1_2_3_6_D1_like"/>
    <property type="match status" value="1"/>
</dbReference>
<dbReference type="Gene3D" id="3.40.50.300">
    <property type="entry name" value="P-loop containing nucleotide triphosphate hydrolases"/>
    <property type="match status" value="2"/>
</dbReference>
<evidence type="ECO:0000256" key="7">
    <source>
        <dbReference type="ARBA" id="ARBA00022737"/>
    </source>
</evidence>
<keyword evidence="4" id="KW-0597">Phosphoprotein</keyword>
<feature type="transmembrane region" description="Helical" evidence="14">
    <location>
        <begin position="114"/>
        <end position="134"/>
    </location>
</feature>
<feature type="transmembrane region" description="Helical" evidence="14">
    <location>
        <begin position="572"/>
        <end position="598"/>
    </location>
</feature>
<proteinExistence type="inferred from homology"/>
<dbReference type="InterPro" id="IPR050173">
    <property type="entry name" value="ABC_transporter_C-like"/>
</dbReference>
<name>A0A1E3P5Q2_WICAA</name>
<organism evidence="17 18">
    <name type="scientific">Wickerhamomyces anomalus (strain ATCC 58044 / CBS 1984 / NCYC 433 / NRRL Y-366-8)</name>
    <name type="common">Yeast</name>
    <name type="synonym">Hansenula anomala</name>
    <dbReference type="NCBI Taxonomy" id="683960"/>
    <lineage>
        <taxon>Eukaryota</taxon>
        <taxon>Fungi</taxon>
        <taxon>Dikarya</taxon>
        <taxon>Ascomycota</taxon>
        <taxon>Saccharomycotina</taxon>
        <taxon>Saccharomycetes</taxon>
        <taxon>Phaffomycetales</taxon>
        <taxon>Wickerhamomycetaceae</taxon>
        <taxon>Wickerhamomyces</taxon>
    </lineage>
</organism>
<feature type="transmembrane region" description="Helical" evidence="14">
    <location>
        <begin position="434"/>
        <end position="453"/>
    </location>
</feature>
<dbReference type="GO" id="GO:0006749">
    <property type="term" value="P:glutathione metabolic process"/>
    <property type="evidence" value="ECO:0007669"/>
    <property type="project" value="EnsemblFungi"/>
</dbReference>
<keyword evidence="8" id="KW-0547">Nucleotide-binding</keyword>
<feature type="transmembrane region" description="Helical" evidence="14">
    <location>
        <begin position="199"/>
        <end position="220"/>
    </location>
</feature>
<feature type="domain" description="ABC transporter" evidence="15">
    <location>
        <begin position="635"/>
        <end position="861"/>
    </location>
</feature>
<evidence type="ECO:0000256" key="9">
    <source>
        <dbReference type="ARBA" id="ARBA00022840"/>
    </source>
</evidence>
<feature type="transmembrane region" description="Helical" evidence="14">
    <location>
        <begin position="71"/>
        <end position="93"/>
    </location>
</feature>
<evidence type="ECO:0000256" key="8">
    <source>
        <dbReference type="ARBA" id="ARBA00022741"/>
    </source>
</evidence>
<evidence type="ECO:0008006" key="19">
    <source>
        <dbReference type="Google" id="ProtNLM"/>
    </source>
</evidence>
<dbReference type="SUPFAM" id="SSF52540">
    <property type="entry name" value="P-loop containing nucleoside triphosphate hydrolases"/>
    <property type="match status" value="2"/>
</dbReference>
<keyword evidence="6 14" id="KW-0812">Transmembrane</keyword>
<dbReference type="InterPro" id="IPR027417">
    <property type="entry name" value="P-loop_NTPase"/>
</dbReference>
<dbReference type="GO" id="GO:0010038">
    <property type="term" value="P:response to metal ion"/>
    <property type="evidence" value="ECO:0007669"/>
    <property type="project" value="EnsemblFungi"/>
</dbReference>
<dbReference type="InterPro" id="IPR011527">
    <property type="entry name" value="ABC1_TM_dom"/>
</dbReference>
<keyword evidence="11 14" id="KW-1133">Transmembrane helix</keyword>
<dbReference type="CDD" id="cd03250">
    <property type="entry name" value="ABCC_MRP_domain1"/>
    <property type="match status" value="1"/>
</dbReference>
<dbReference type="GO" id="GO:0000329">
    <property type="term" value="C:fungal-type vacuole membrane"/>
    <property type="evidence" value="ECO:0007669"/>
    <property type="project" value="EnsemblFungi"/>
</dbReference>
<keyword evidence="10" id="KW-1278">Translocase</keyword>
<dbReference type="InterPro" id="IPR003593">
    <property type="entry name" value="AAA+_ATPase"/>
</dbReference>
<dbReference type="Pfam" id="PF24357">
    <property type="entry name" value="TMD0_ABC"/>
    <property type="match status" value="1"/>
</dbReference>
<evidence type="ECO:0000256" key="13">
    <source>
        <dbReference type="ARBA" id="ARBA00053425"/>
    </source>
</evidence>
<evidence type="ECO:0000259" key="16">
    <source>
        <dbReference type="PROSITE" id="PS50929"/>
    </source>
</evidence>
<evidence type="ECO:0000256" key="5">
    <source>
        <dbReference type="ARBA" id="ARBA00022554"/>
    </source>
</evidence>
<protein>
    <recommendedName>
        <fullName evidence="19">Metal resistance protein YCF1</fullName>
    </recommendedName>
</protein>
<keyword evidence="12 14" id="KW-0472">Membrane</keyword>
<dbReference type="PANTHER" id="PTHR24223:SF443">
    <property type="entry name" value="MULTIDRUG-RESISTANCE LIKE PROTEIN 1, ISOFORM I"/>
    <property type="match status" value="1"/>
</dbReference>
<dbReference type="SUPFAM" id="SSF90123">
    <property type="entry name" value="ABC transporter transmembrane region"/>
    <property type="match status" value="2"/>
</dbReference>
<evidence type="ECO:0000259" key="15">
    <source>
        <dbReference type="PROSITE" id="PS50893"/>
    </source>
</evidence>
<dbReference type="FunFam" id="3.40.50.300:FF:000565">
    <property type="entry name" value="ABC bile acid transporter"/>
    <property type="match status" value="1"/>
</dbReference>
<dbReference type="GO" id="GO:0042144">
    <property type="term" value="P:vacuole fusion, non-autophagic"/>
    <property type="evidence" value="ECO:0007669"/>
    <property type="project" value="EnsemblFungi"/>
</dbReference>
<evidence type="ECO:0000256" key="14">
    <source>
        <dbReference type="SAM" id="Phobius"/>
    </source>
</evidence>
<dbReference type="Pfam" id="PF00005">
    <property type="entry name" value="ABC_tran"/>
    <property type="match status" value="2"/>
</dbReference>
<dbReference type="PROSITE" id="PS50893">
    <property type="entry name" value="ABC_TRANSPORTER_2"/>
    <property type="match status" value="2"/>
</dbReference>
<dbReference type="GO" id="GO:0045121">
    <property type="term" value="C:membrane raft"/>
    <property type="evidence" value="ECO:0007669"/>
    <property type="project" value="EnsemblFungi"/>
</dbReference>
<comment type="function">
    <text evidence="13">Cooperates for the ATP-dependent vacuolar transport of bilirubin and glutathione conjugates.</text>
</comment>
<dbReference type="PANTHER" id="PTHR24223">
    <property type="entry name" value="ATP-BINDING CASSETTE SUB-FAMILY C"/>
    <property type="match status" value="1"/>
</dbReference>
<comment type="subcellular location">
    <subcellularLocation>
        <location evidence="1">Vacuole membrane</location>
        <topology evidence="1">Multi-pass membrane protein</topology>
    </subcellularLocation>
</comment>
<dbReference type="PROSITE" id="PS50929">
    <property type="entry name" value="ABC_TM1F"/>
    <property type="match status" value="2"/>
</dbReference>
<feature type="transmembrane region" description="Helical" evidence="14">
    <location>
        <begin position="1077"/>
        <end position="1103"/>
    </location>
</feature>
<gene>
    <name evidence="17" type="ORF">WICANDRAFT_28407</name>
</gene>
<dbReference type="OrthoDB" id="6500128at2759"/>
<evidence type="ECO:0000256" key="10">
    <source>
        <dbReference type="ARBA" id="ARBA00022967"/>
    </source>
</evidence>
<evidence type="ECO:0000256" key="3">
    <source>
        <dbReference type="ARBA" id="ARBA00022448"/>
    </source>
</evidence>
<keyword evidence="9" id="KW-0067">ATP-binding</keyword>
<dbReference type="Gene3D" id="1.20.1560.10">
    <property type="entry name" value="ABC transporter type 1, transmembrane domain"/>
    <property type="match status" value="2"/>
</dbReference>
<evidence type="ECO:0000256" key="1">
    <source>
        <dbReference type="ARBA" id="ARBA00004128"/>
    </source>
</evidence>
<evidence type="ECO:0000313" key="17">
    <source>
        <dbReference type="EMBL" id="ODQ60610.1"/>
    </source>
</evidence>
<dbReference type="CDD" id="cd03244">
    <property type="entry name" value="ABCC_MRP_domain2"/>
    <property type="match status" value="1"/>
</dbReference>
<feature type="domain" description="ABC transporter" evidence="15">
    <location>
        <begin position="1268"/>
        <end position="1508"/>
    </location>
</feature>
<feature type="transmembrane region" description="Helical" evidence="14">
    <location>
        <begin position="989"/>
        <end position="1014"/>
    </location>
</feature>
<feature type="domain" description="ABC transmembrane type-1" evidence="16">
    <location>
        <begin position="949"/>
        <end position="1232"/>
    </location>
</feature>
<feature type="transmembrane region" description="Helical" evidence="14">
    <location>
        <begin position="459"/>
        <end position="478"/>
    </location>
</feature>
<feature type="transmembrane region" description="Helical" evidence="14">
    <location>
        <begin position="536"/>
        <end position="560"/>
    </location>
</feature>
<dbReference type="InterPro" id="IPR036640">
    <property type="entry name" value="ABC1_TM_sf"/>
</dbReference>
<comment type="similarity">
    <text evidence="2">Belongs to the ABC transporter superfamily. ABCC family. Conjugate transporter (TC 3.A.1.208) subfamily.</text>
</comment>
<dbReference type="RefSeq" id="XP_019039817.1">
    <property type="nucleotide sequence ID" value="XM_019181482.1"/>
</dbReference>
<evidence type="ECO:0000256" key="12">
    <source>
        <dbReference type="ARBA" id="ARBA00023136"/>
    </source>
</evidence>
<dbReference type="GO" id="GO:0005524">
    <property type="term" value="F:ATP binding"/>
    <property type="evidence" value="ECO:0007669"/>
    <property type="project" value="UniProtKB-KW"/>
</dbReference>
<keyword evidence="3" id="KW-0813">Transport</keyword>